<proteinExistence type="predicted"/>
<evidence type="ECO:0000256" key="1">
    <source>
        <dbReference type="SAM" id="MobiDB-lite"/>
    </source>
</evidence>
<feature type="region of interest" description="Disordered" evidence="1">
    <location>
        <begin position="237"/>
        <end position="269"/>
    </location>
</feature>
<name>A0A8H7QVL8_9FUNG</name>
<dbReference type="Proteomes" id="UP000603453">
    <property type="component" value="Unassembled WGS sequence"/>
</dbReference>
<evidence type="ECO:0000313" key="3">
    <source>
        <dbReference type="Proteomes" id="UP000603453"/>
    </source>
</evidence>
<dbReference type="AlphaFoldDB" id="A0A8H7QVL8"/>
<comment type="caution">
    <text evidence="2">The sequence shown here is derived from an EMBL/GenBank/DDBJ whole genome shotgun (WGS) entry which is preliminary data.</text>
</comment>
<protein>
    <submittedName>
        <fullName evidence="2">Uncharacterized protein</fullName>
    </submittedName>
</protein>
<accession>A0A8H7QVL8</accession>
<dbReference type="EMBL" id="JAEPRD010000095">
    <property type="protein sequence ID" value="KAG2199534.1"/>
    <property type="molecule type" value="Genomic_DNA"/>
</dbReference>
<keyword evidence="3" id="KW-1185">Reference proteome</keyword>
<gene>
    <name evidence="2" type="ORF">INT47_009988</name>
</gene>
<reference evidence="2" key="1">
    <citation type="submission" date="2020-12" db="EMBL/GenBank/DDBJ databases">
        <title>Metabolic potential, ecology and presence of endohyphal bacteria is reflected in genomic diversity of Mucoromycotina.</title>
        <authorList>
            <person name="Muszewska A."/>
            <person name="Okrasinska A."/>
            <person name="Steczkiewicz K."/>
            <person name="Drgas O."/>
            <person name="Orlowska M."/>
            <person name="Perlinska-Lenart U."/>
            <person name="Aleksandrzak-Piekarczyk T."/>
            <person name="Szatraj K."/>
            <person name="Zielenkiewicz U."/>
            <person name="Pilsyk S."/>
            <person name="Malc E."/>
            <person name="Mieczkowski P."/>
            <person name="Kruszewska J.S."/>
            <person name="Biernat P."/>
            <person name="Pawlowska J."/>
        </authorList>
    </citation>
    <scope>NUCLEOTIDE SEQUENCE</scope>
    <source>
        <strain evidence="2">WA0000017839</strain>
    </source>
</reference>
<organism evidence="2 3">
    <name type="scientific">Mucor saturninus</name>
    <dbReference type="NCBI Taxonomy" id="64648"/>
    <lineage>
        <taxon>Eukaryota</taxon>
        <taxon>Fungi</taxon>
        <taxon>Fungi incertae sedis</taxon>
        <taxon>Mucoromycota</taxon>
        <taxon>Mucoromycotina</taxon>
        <taxon>Mucoromycetes</taxon>
        <taxon>Mucorales</taxon>
        <taxon>Mucorineae</taxon>
        <taxon>Mucoraceae</taxon>
        <taxon>Mucor</taxon>
    </lineage>
</organism>
<sequence>MLSVQQQQQQQEEYLLVVPEEKKNFRTTEKDQDFYFLGQHLNSPELLLEEEEYPTEYHGSAVNNNFEIANRAFYATINKFTRQSCPDAASRRRSAPYSFLENWHLHSIYSKSQQTLLGITPVRPSVLLSGDDFMFTPPFIQQEEEDGECEQEEEIWSSTEAEYYNLSPCPDSNGATGAFLYSQQEDGPTFETSIDKSFYNHHSQENIWIENESRNNFEDLSIHIQQNDDLLILQPPQQEEEEEDYTTDSSSDEQRCSITSDEEDVEEELSSYDLVNLYDEEQRQPPISPVTRSSSFLSQKSSSSVMSYQSLADIINKSNNHFEDRNHYGSIHNDTPCVDDTLSTFANRDIESGVQPEESSIWSRILACLMNMYNFFFFVIFSSPITTTTCETQPLL</sequence>
<feature type="compositionally biased region" description="Acidic residues" evidence="1">
    <location>
        <begin position="260"/>
        <end position="269"/>
    </location>
</feature>
<evidence type="ECO:0000313" key="2">
    <source>
        <dbReference type="EMBL" id="KAG2199534.1"/>
    </source>
</evidence>
<dbReference type="OrthoDB" id="2281294at2759"/>